<feature type="compositionally biased region" description="Acidic residues" evidence="1">
    <location>
        <begin position="55"/>
        <end position="67"/>
    </location>
</feature>
<reference evidence="3" key="1">
    <citation type="submission" date="2020-02" db="EMBL/GenBank/DDBJ databases">
        <authorList>
            <person name="Meier V. D."/>
        </authorList>
    </citation>
    <scope>NUCLEOTIDE SEQUENCE</scope>
    <source>
        <strain evidence="3">AVDCRST_MAG47</strain>
    </source>
</reference>
<feature type="region of interest" description="Disordered" evidence="1">
    <location>
        <begin position="367"/>
        <end position="386"/>
    </location>
</feature>
<evidence type="ECO:0000259" key="2">
    <source>
        <dbReference type="Pfam" id="PF03372"/>
    </source>
</evidence>
<feature type="compositionally biased region" description="Basic and acidic residues" evidence="1">
    <location>
        <begin position="68"/>
        <end position="85"/>
    </location>
</feature>
<gene>
    <name evidence="3" type="ORF">AVDCRST_MAG47-3171</name>
</gene>
<name>A0A6J4NVX6_9ACTN</name>
<proteinExistence type="predicted"/>
<sequence>MKWNLRAVDWVAGVAMAGVVAAGGGLALGAFGNEGPPPVEPAVESDLEAGTVTSEDFEGETEEDDEALPEKEKEPKRRPGKKDQEQPEGTKIVGERPGGSPIVFPGDPVPPEPVAQPVEFVISSFNVLGSTHTANGSRSRFASGPVRARNVAPLLQRHGVEIVGFQELQNNQRAVFQSMAGDRYALFPGASMSERESVNSIAWDVTRWEAVDSRVVDIPYFGGNIRKMPIVRLQNRSNDAQIWVGNFHNPADAQGPAERWRDRATQIEIQLANDLIEADGIPVLFTGDFNEREEVFCSIVGSTPLESANGGTNDGGACRPPSPARIDWIFGSSVTWLSYLADESALVHRTTDHPMIVAHALLEPADGGAAQEAEDALGRTEEAQGE</sequence>
<dbReference type="GO" id="GO:0003824">
    <property type="term" value="F:catalytic activity"/>
    <property type="evidence" value="ECO:0007669"/>
    <property type="project" value="InterPro"/>
</dbReference>
<dbReference type="EMBL" id="CADCUK010000209">
    <property type="protein sequence ID" value="CAA9396850.1"/>
    <property type="molecule type" value="Genomic_DNA"/>
</dbReference>
<organism evidence="3">
    <name type="scientific">uncultured Nocardioidaceae bacterium</name>
    <dbReference type="NCBI Taxonomy" id="253824"/>
    <lineage>
        <taxon>Bacteria</taxon>
        <taxon>Bacillati</taxon>
        <taxon>Actinomycetota</taxon>
        <taxon>Actinomycetes</taxon>
        <taxon>Propionibacteriales</taxon>
        <taxon>Nocardioidaceae</taxon>
        <taxon>environmental samples</taxon>
    </lineage>
</organism>
<feature type="compositionally biased region" description="Basic and acidic residues" evidence="1">
    <location>
        <begin position="376"/>
        <end position="386"/>
    </location>
</feature>
<dbReference type="AlphaFoldDB" id="A0A6J4NVX6"/>
<accession>A0A6J4NVX6</accession>
<dbReference type="Pfam" id="PF03372">
    <property type="entry name" value="Exo_endo_phos"/>
    <property type="match status" value="1"/>
</dbReference>
<dbReference type="InterPro" id="IPR036691">
    <property type="entry name" value="Endo/exonu/phosph_ase_sf"/>
</dbReference>
<dbReference type="SUPFAM" id="SSF56219">
    <property type="entry name" value="DNase I-like"/>
    <property type="match status" value="1"/>
</dbReference>
<protein>
    <recommendedName>
        <fullName evidence="2">Endonuclease/exonuclease/phosphatase domain-containing protein</fullName>
    </recommendedName>
</protein>
<evidence type="ECO:0000313" key="3">
    <source>
        <dbReference type="EMBL" id="CAA9396850.1"/>
    </source>
</evidence>
<evidence type="ECO:0000256" key="1">
    <source>
        <dbReference type="SAM" id="MobiDB-lite"/>
    </source>
</evidence>
<dbReference type="Gene3D" id="3.60.10.10">
    <property type="entry name" value="Endonuclease/exonuclease/phosphatase"/>
    <property type="match status" value="1"/>
</dbReference>
<feature type="region of interest" description="Disordered" evidence="1">
    <location>
        <begin position="33"/>
        <end position="109"/>
    </location>
</feature>
<dbReference type="InterPro" id="IPR005135">
    <property type="entry name" value="Endo/exonuclease/phosphatase"/>
</dbReference>
<feature type="domain" description="Endonuclease/exonuclease/phosphatase" evidence="2">
    <location>
        <begin position="124"/>
        <end position="336"/>
    </location>
</feature>